<dbReference type="AlphaFoldDB" id="A0A9W6ZP36"/>
<feature type="region of interest" description="Disordered" evidence="1">
    <location>
        <begin position="29"/>
        <end position="71"/>
    </location>
</feature>
<dbReference type="EMBL" id="BLQM01000047">
    <property type="protein sequence ID" value="GMH55786.1"/>
    <property type="molecule type" value="Genomic_DNA"/>
</dbReference>
<proteinExistence type="predicted"/>
<accession>A0A9W6ZP36</accession>
<reference evidence="3" key="1">
    <citation type="journal article" date="2023" name="Commun. Biol.">
        <title>Genome analysis of Parmales, the sister group of diatoms, reveals the evolutionary specialization of diatoms from phago-mixotrophs to photoautotrophs.</title>
        <authorList>
            <person name="Ban H."/>
            <person name="Sato S."/>
            <person name="Yoshikawa S."/>
            <person name="Yamada K."/>
            <person name="Nakamura Y."/>
            <person name="Ichinomiya M."/>
            <person name="Sato N."/>
            <person name="Blanc-Mathieu R."/>
            <person name="Endo H."/>
            <person name="Kuwata A."/>
            <person name="Ogata H."/>
        </authorList>
    </citation>
    <scope>NUCLEOTIDE SEQUENCE [LARGE SCALE GENOMIC DNA]</scope>
</reference>
<evidence type="ECO:0000313" key="3">
    <source>
        <dbReference type="Proteomes" id="UP001162640"/>
    </source>
</evidence>
<evidence type="ECO:0000313" key="2">
    <source>
        <dbReference type="EMBL" id="GMH55786.1"/>
    </source>
</evidence>
<evidence type="ECO:0000256" key="1">
    <source>
        <dbReference type="SAM" id="MobiDB-lite"/>
    </source>
</evidence>
<name>A0A9W6ZP36_9STRA</name>
<dbReference type="Proteomes" id="UP001162640">
    <property type="component" value="Unassembled WGS sequence"/>
</dbReference>
<gene>
    <name evidence="2" type="ORF">TL16_g01992</name>
</gene>
<organism evidence="2 3">
    <name type="scientific">Triparma laevis f. inornata</name>
    <dbReference type="NCBI Taxonomy" id="1714386"/>
    <lineage>
        <taxon>Eukaryota</taxon>
        <taxon>Sar</taxon>
        <taxon>Stramenopiles</taxon>
        <taxon>Ochrophyta</taxon>
        <taxon>Bolidophyceae</taxon>
        <taxon>Parmales</taxon>
        <taxon>Triparmaceae</taxon>
        <taxon>Triparma</taxon>
    </lineage>
</organism>
<comment type="caution">
    <text evidence="2">The sequence shown here is derived from an EMBL/GenBank/DDBJ whole genome shotgun (WGS) entry which is preliminary data.</text>
</comment>
<protein>
    <submittedName>
        <fullName evidence="2">Uncharacterized protein</fullName>
    </submittedName>
</protein>
<sequence>METLTAARAPKLKSTWDRDASLTEIRVGSATHQRLYSDATGPKRNARATRERENIAKSRPPPPSKPEGYELMTNRPEMFNESKKRAVKYTERGPDHPSLTARGRDMALAAAMSKKKADFGSGHPMWSPYYRPTGKTEDGKPIIPIDYFKQTSREVGSYKTDPNLVELGPKMLEANAVLARNIKQEIDFNPYPKHFNVTPRDSSGKPKYEKVNISKKELERMHKTFFVSDRPAQDDEFVRKFTKHMYDQFHKKMSTLAMTGDDPFKLSKEEMFKMKNEAKYSSKFVGPCFDMGHRPNYNYDEFHGGSQTDVG</sequence>